<feature type="region of interest" description="Disordered" evidence="6">
    <location>
        <begin position="120"/>
        <end position="156"/>
    </location>
</feature>
<keyword evidence="3" id="KW-0732">Signal</keyword>
<sequence>QDDVRQKVHLNTFGFFKNGFMRVNVSNLSVRSPGTSVSMDGLSMGFSLDRTRNDGFSTYLDEEVDYCILRKTPEPDVSVVILLLEANSKVVKVQFSAEAAPLLPKISFVSEDNVTALNAKPLKTSESSNDSVKNPPKANENADGTEKASYQGNPVVNEKNADSSIPSFQFFFNISSDSQEGLYSLYFHKCTGNNGPANDQLLFSLDIEITEKNPESYLSAGEIPLPKLYISMALFFFLSGTVWIHILRKRRNDVFKIHWLMAALPFTKSLSLVFHAIDYHYISSQGFPIEGWAVVYYITHLLKGALLFITIALIGTGWAFIKHILSDKDKKIFMIVIPLQVLANVAYIIIESTEEGTTEYGLWKEILFLVDLLCCGAILFPVVWSIRHLQEASATDGKGKSSVFLFLFYATSAINLAKLKLFRHYYVMIVCYIYFTRIIAILIKIAVPFQWKWLYQLLDEMATLVFFVLTGYKFRPASDNPYLQLSQDDEDDLEMEAVVTTSGVMEGMKKVKKVVNGSAEPPGEWDSTA</sequence>
<dbReference type="EMBL" id="WEKX01020857">
    <property type="protein sequence ID" value="NWI94123.1"/>
    <property type="molecule type" value="Genomic_DNA"/>
</dbReference>
<evidence type="ECO:0000256" key="6">
    <source>
        <dbReference type="SAM" id="MobiDB-lite"/>
    </source>
</evidence>
<dbReference type="GO" id="GO:0072583">
    <property type="term" value="P:clathrin-dependent endocytosis"/>
    <property type="evidence" value="ECO:0007669"/>
    <property type="project" value="TreeGrafter"/>
</dbReference>
<keyword evidence="2 7" id="KW-0812">Transmembrane</keyword>
<dbReference type="Pfam" id="PF06814">
    <property type="entry name" value="GOST_TM"/>
    <property type="match status" value="1"/>
</dbReference>
<evidence type="ECO:0000313" key="10">
    <source>
        <dbReference type="Proteomes" id="UP000633448"/>
    </source>
</evidence>
<reference evidence="9" key="1">
    <citation type="submission" date="2019-10" db="EMBL/GenBank/DDBJ databases">
        <title>Bird 10,000 Genomes (B10K) Project - Family phase.</title>
        <authorList>
            <person name="Zhang G."/>
        </authorList>
    </citation>
    <scope>NUCLEOTIDE SEQUENCE</scope>
    <source>
        <strain evidence="9">B10K-DU-002-53</strain>
        <tissue evidence="9">Muscle</tissue>
    </source>
</reference>
<evidence type="ECO:0000256" key="3">
    <source>
        <dbReference type="ARBA" id="ARBA00022729"/>
    </source>
</evidence>
<feature type="transmembrane region" description="Helical" evidence="7">
    <location>
        <begin position="362"/>
        <end position="384"/>
    </location>
</feature>
<dbReference type="InterPro" id="IPR009637">
    <property type="entry name" value="GPR107/GPR108-like"/>
</dbReference>
<evidence type="ECO:0000256" key="4">
    <source>
        <dbReference type="ARBA" id="ARBA00022989"/>
    </source>
</evidence>
<protein>
    <submittedName>
        <fullName evidence="9">GP107 protein</fullName>
    </submittedName>
</protein>
<dbReference type="PANTHER" id="PTHR21229:SF12">
    <property type="entry name" value="PROTEIN GPR107"/>
    <property type="match status" value="1"/>
</dbReference>
<comment type="caution">
    <text evidence="9">The sequence shown here is derived from an EMBL/GenBank/DDBJ whole genome shotgun (WGS) entry which is preliminary data.</text>
</comment>
<evidence type="ECO:0000259" key="8">
    <source>
        <dbReference type="Pfam" id="PF06814"/>
    </source>
</evidence>
<feature type="transmembrane region" description="Helical" evidence="7">
    <location>
        <begin position="228"/>
        <end position="247"/>
    </location>
</feature>
<feature type="transmembrane region" description="Helical" evidence="7">
    <location>
        <begin position="425"/>
        <end position="447"/>
    </location>
</feature>
<feature type="non-terminal residue" evidence="9">
    <location>
        <position position="1"/>
    </location>
</feature>
<keyword evidence="5 7" id="KW-0472">Membrane</keyword>
<gene>
    <name evidence="9" type="primary">Gpr107</name>
    <name evidence="9" type="ORF">PITSOR_R01793</name>
</gene>
<evidence type="ECO:0000256" key="7">
    <source>
        <dbReference type="SAM" id="Phobius"/>
    </source>
</evidence>
<dbReference type="InterPro" id="IPR053937">
    <property type="entry name" value="GOST_TM"/>
</dbReference>
<organism evidence="9 10">
    <name type="scientific">Pitta sordida</name>
    <name type="common">Hooded pitta</name>
    <dbReference type="NCBI Taxonomy" id="9163"/>
    <lineage>
        <taxon>Eukaryota</taxon>
        <taxon>Metazoa</taxon>
        <taxon>Chordata</taxon>
        <taxon>Craniata</taxon>
        <taxon>Vertebrata</taxon>
        <taxon>Euteleostomi</taxon>
        <taxon>Archelosauria</taxon>
        <taxon>Archosauria</taxon>
        <taxon>Dinosauria</taxon>
        <taxon>Saurischia</taxon>
        <taxon>Theropoda</taxon>
        <taxon>Coelurosauria</taxon>
        <taxon>Aves</taxon>
        <taxon>Neognathae</taxon>
        <taxon>Neoaves</taxon>
        <taxon>Telluraves</taxon>
        <taxon>Australaves</taxon>
        <taxon>Passeriformes</taxon>
        <taxon>Pittidae</taxon>
        <taxon>Pitta</taxon>
    </lineage>
</organism>
<feature type="transmembrane region" description="Helical" evidence="7">
    <location>
        <begin position="332"/>
        <end position="350"/>
    </location>
</feature>
<dbReference type="PANTHER" id="PTHR21229">
    <property type="entry name" value="LUNG SEVEN TRANSMEMBRANE RECEPTOR"/>
    <property type="match status" value="1"/>
</dbReference>
<comment type="subcellular location">
    <subcellularLocation>
        <location evidence="1">Membrane</location>
        <topology evidence="1">Multi-pass membrane protein</topology>
    </subcellularLocation>
</comment>
<dbReference type="Proteomes" id="UP000633448">
    <property type="component" value="Unassembled WGS sequence"/>
</dbReference>
<evidence type="ECO:0000256" key="2">
    <source>
        <dbReference type="ARBA" id="ARBA00022692"/>
    </source>
</evidence>
<feature type="transmembrane region" description="Helical" evidence="7">
    <location>
        <begin position="259"/>
        <end position="282"/>
    </location>
</feature>
<dbReference type="GO" id="GO:0032050">
    <property type="term" value="F:clathrin heavy chain binding"/>
    <property type="evidence" value="ECO:0007669"/>
    <property type="project" value="TreeGrafter"/>
</dbReference>
<evidence type="ECO:0000256" key="1">
    <source>
        <dbReference type="ARBA" id="ARBA00004141"/>
    </source>
</evidence>
<feature type="transmembrane region" description="Helical" evidence="7">
    <location>
        <begin position="294"/>
        <end position="320"/>
    </location>
</feature>
<proteinExistence type="predicted"/>
<keyword evidence="4 7" id="KW-1133">Transmembrane helix</keyword>
<dbReference type="AlphaFoldDB" id="A0A851FPN2"/>
<dbReference type="OrthoDB" id="29657at2759"/>
<evidence type="ECO:0000313" key="9">
    <source>
        <dbReference type="EMBL" id="NWI94123.1"/>
    </source>
</evidence>
<accession>A0A851FPN2</accession>
<feature type="transmembrane region" description="Helical" evidence="7">
    <location>
        <begin position="453"/>
        <end position="472"/>
    </location>
</feature>
<feature type="non-terminal residue" evidence="9">
    <location>
        <position position="529"/>
    </location>
</feature>
<dbReference type="GO" id="GO:0005794">
    <property type="term" value="C:Golgi apparatus"/>
    <property type="evidence" value="ECO:0007669"/>
    <property type="project" value="TreeGrafter"/>
</dbReference>
<evidence type="ECO:0000256" key="5">
    <source>
        <dbReference type="ARBA" id="ARBA00023136"/>
    </source>
</evidence>
<dbReference type="GO" id="GO:0030136">
    <property type="term" value="C:clathrin-coated vesicle"/>
    <property type="evidence" value="ECO:0007669"/>
    <property type="project" value="TreeGrafter"/>
</dbReference>
<keyword evidence="10" id="KW-1185">Reference proteome</keyword>
<feature type="domain" description="GOST seven transmembrane" evidence="8">
    <location>
        <begin position="224"/>
        <end position="481"/>
    </location>
</feature>
<dbReference type="GO" id="GO:0016020">
    <property type="term" value="C:membrane"/>
    <property type="evidence" value="ECO:0007669"/>
    <property type="project" value="UniProtKB-SubCell"/>
</dbReference>
<name>A0A851FPN2_PITSO</name>